<dbReference type="EMBL" id="JAVREM010000038">
    <property type="protein sequence ID" value="MDT0321327.1"/>
    <property type="molecule type" value="Genomic_DNA"/>
</dbReference>
<feature type="transmembrane region" description="Helical" evidence="1">
    <location>
        <begin position="89"/>
        <end position="108"/>
    </location>
</feature>
<protein>
    <submittedName>
        <fullName evidence="2">DUF5134 domain-containing protein</fullName>
    </submittedName>
</protein>
<keyword evidence="1" id="KW-0812">Transmembrane</keyword>
<evidence type="ECO:0000313" key="3">
    <source>
        <dbReference type="Proteomes" id="UP001183420"/>
    </source>
</evidence>
<dbReference type="InterPro" id="IPR033458">
    <property type="entry name" value="DUF5134"/>
</dbReference>
<feature type="transmembrane region" description="Helical" evidence="1">
    <location>
        <begin position="166"/>
        <end position="184"/>
    </location>
</feature>
<reference evidence="3" key="1">
    <citation type="submission" date="2023-07" db="EMBL/GenBank/DDBJ databases">
        <title>30 novel species of actinomycetes from the DSMZ collection.</title>
        <authorList>
            <person name="Nouioui I."/>
        </authorList>
    </citation>
    <scope>NUCLEOTIDE SEQUENCE [LARGE SCALE GENOMIC DNA]</scope>
    <source>
        <strain evidence="3">DSM 44918</strain>
    </source>
</reference>
<feature type="transmembrane region" description="Helical" evidence="1">
    <location>
        <begin position="36"/>
        <end position="56"/>
    </location>
</feature>
<proteinExistence type="predicted"/>
<dbReference type="Proteomes" id="UP001183420">
    <property type="component" value="Unassembled WGS sequence"/>
</dbReference>
<keyword evidence="1" id="KW-0472">Membrane</keyword>
<feature type="transmembrane region" description="Helical" evidence="1">
    <location>
        <begin position="6"/>
        <end position="24"/>
    </location>
</feature>
<organism evidence="2 3">
    <name type="scientific">Streptomyces millisiae</name>
    <dbReference type="NCBI Taxonomy" id="3075542"/>
    <lineage>
        <taxon>Bacteria</taxon>
        <taxon>Bacillati</taxon>
        <taxon>Actinomycetota</taxon>
        <taxon>Actinomycetes</taxon>
        <taxon>Kitasatosporales</taxon>
        <taxon>Streptomycetaceae</taxon>
        <taxon>Streptomyces</taxon>
    </lineage>
</organism>
<keyword evidence="3" id="KW-1185">Reference proteome</keyword>
<feature type="transmembrane region" description="Helical" evidence="1">
    <location>
        <begin position="128"/>
        <end position="154"/>
    </location>
</feature>
<evidence type="ECO:0000256" key="1">
    <source>
        <dbReference type="SAM" id="Phobius"/>
    </source>
</evidence>
<dbReference type="RefSeq" id="WP_311601537.1">
    <property type="nucleotide sequence ID" value="NZ_JAVREM010000038.1"/>
</dbReference>
<accession>A0ABU2LVW7</accession>
<name>A0ABU2LVW7_9ACTN</name>
<gene>
    <name evidence="2" type="ORF">RNC47_23655</name>
</gene>
<evidence type="ECO:0000313" key="2">
    <source>
        <dbReference type="EMBL" id="MDT0321327.1"/>
    </source>
</evidence>
<keyword evidence="1" id="KW-1133">Transmembrane helix</keyword>
<dbReference type="Pfam" id="PF17197">
    <property type="entry name" value="DUF5134"/>
    <property type="match status" value="1"/>
</dbReference>
<feature type="transmembrane region" description="Helical" evidence="1">
    <location>
        <begin position="62"/>
        <end position="82"/>
    </location>
</feature>
<comment type="caution">
    <text evidence="2">The sequence shown here is derived from an EMBL/GenBank/DDBJ whole genome shotgun (WGS) entry which is preliminary data.</text>
</comment>
<sequence>MHGPALVGWLMVALCGATGGYCLLLARRGVDGPRRVVAAAEGTMGLGMAAMALPAAPPWPAAPVLPLVCAGAALCGAALLAVRGPAHRAHHLMEAAAMLHTVVAMAAAPGSHAGHGTPSGLPALTGALLVYFAGYALLTAPRLLPAAGAAQVVVGRPADAGRPPEVAAACRLALAVAMLAMLLGL</sequence>